<gene>
    <name evidence="1" type="ORF">EA473_00725</name>
</gene>
<evidence type="ECO:0000313" key="1">
    <source>
        <dbReference type="EMBL" id="RQG97771.1"/>
    </source>
</evidence>
<name>A0A3N6MNR2_NATCH</name>
<organism evidence="1 2">
    <name type="scientific">Natrarchaeobius chitinivorans</name>
    <dbReference type="NCBI Taxonomy" id="1679083"/>
    <lineage>
        <taxon>Archaea</taxon>
        <taxon>Methanobacteriati</taxon>
        <taxon>Methanobacteriota</taxon>
        <taxon>Stenosarchaea group</taxon>
        <taxon>Halobacteria</taxon>
        <taxon>Halobacteriales</taxon>
        <taxon>Natrialbaceae</taxon>
        <taxon>Natrarchaeobius</taxon>
    </lineage>
</organism>
<comment type="caution">
    <text evidence="1">The sequence shown here is derived from an EMBL/GenBank/DDBJ whole genome shotgun (WGS) entry which is preliminary data.</text>
</comment>
<protein>
    <submittedName>
        <fullName evidence="1">Uncharacterized protein</fullName>
    </submittedName>
</protein>
<dbReference type="EMBL" id="REGA01000001">
    <property type="protein sequence ID" value="RQG97771.1"/>
    <property type="molecule type" value="Genomic_DNA"/>
</dbReference>
<proteinExistence type="predicted"/>
<reference evidence="1 2" key="1">
    <citation type="submission" date="2018-10" db="EMBL/GenBank/DDBJ databases">
        <title>Natrarchaeobius chitinivorans gen. nov., sp. nov., and Natrarchaeobius haloalkaliphilus sp. nov., alkaliphilic, chitin-utilizing haloarchaea from hypersaline alkaline lakes.</title>
        <authorList>
            <person name="Sorokin D.Y."/>
            <person name="Elcheninov A.G."/>
            <person name="Kostrikina N.A."/>
            <person name="Bale N.J."/>
            <person name="Sinninghe Damste J.S."/>
            <person name="Khijniak T.V."/>
            <person name="Kublanov I.V."/>
            <person name="Toshchakov S.V."/>
        </authorList>
    </citation>
    <scope>NUCLEOTIDE SEQUENCE [LARGE SCALE GENOMIC DNA]</scope>
    <source>
        <strain evidence="1 2">AArcht4T</strain>
    </source>
</reference>
<evidence type="ECO:0000313" key="2">
    <source>
        <dbReference type="Proteomes" id="UP000282323"/>
    </source>
</evidence>
<sequence>MSSVGAFAFDLSWLLSRHARKCNLTVIAIDRWVGVRRDGPISADVPRERYCRTAVSEGTTSSASVCITTPSERNAFY</sequence>
<dbReference type="Proteomes" id="UP000282323">
    <property type="component" value="Unassembled WGS sequence"/>
</dbReference>
<accession>A0A3N6MNR2</accession>
<keyword evidence="2" id="KW-1185">Reference proteome</keyword>
<dbReference type="AlphaFoldDB" id="A0A3N6MNR2"/>